<dbReference type="SMART" id="SM00822">
    <property type="entry name" value="PKS_KR"/>
    <property type="match status" value="2"/>
</dbReference>
<evidence type="ECO:0000256" key="3">
    <source>
        <dbReference type="ARBA" id="ARBA00022679"/>
    </source>
</evidence>
<dbReference type="Pfam" id="PF14765">
    <property type="entry name" value="PS-DH"/>
    <property type="match status" value="3"/>
</dbReference>
<dbReference type="SUPFAM" id="SSF53901">
    <property type="entry name" value="Thiolase-like"/>
    <property type="match status" value="2"/>
</dbReference>
<feature type="active site" description="Proton donor; for dehydratase activity" evidence="4">
    <location>
        <position position="1701"/>
    </location>
</feature>
<feature type="compositionally biased region" description="Basic and acidic residues" evidence="5">
    <location>
        <begin position="3412"/>
        <end position="3422"/>
    </location>
</feature>
<dbReference type="InterPro" id="IPR014031">
    <property type="entry name" value="Ketoacyl_synth_C"/>
</dbReference>
<dbReference type="InterPro" id="IPR016039">
    <property type="entry name" value="Thiolase-like"/>
</dbReference>
<feature type="domain" description="Carrier" evidence="6">
    <location>
        <begin position="2291"/>
        <end position="2367"/>
    </location>
</feature>
<accession>A0ABX0SF17</accession>
<feature type="region of interest" description="N-terminal hotdog fold" evidence="4">
    <location>
        <begin position="3116"/>
        <end position="3232"/>
    </location>
</feature>
<dbReference type="PANTHER" id="PTHR43775">
    <property type="entry name" value="FATTY ACID SYNTHASE"/>
    <property type="match status" value="1"/>
</dbReference>
<feature type="active site" description="Proton donor; for dehydratase activity" evidence="4">
    <location>
        <position position="186"/>
    </location>
</feature>
<dbReference type="InterPro" id="IPR013968">
    <property type="entry name" value="PKS_KR"/>
</dbReference>
<dbReference type="InterPro" id="IPR014030">
    <property type="entry name" value="Ketoacyl_synth_N"/>
</dbReference>
<dbReference type="Gene3D" id="3.40.47.10">
    <property type="match status" value="2"/>
</dbReference>
<evidence type="ECO:0000256" key="5">
    <source>
        <dbReference type="SAM" id="MobiDB-lite"/>
    </source>
</evidence>
<dbReference type="CDD" id="cd00833">
    <property type="entry name" value="PKS"/>
    <property type="match status" value="2"/>
</dbReference>
<dbReference type="InterPro" id="IPR020841">
    <property type="entry name" value="PKS_Beta-ketoAc_synthase_dom"/>
</dbReference>
<dbReference type="RefSeq" id="WP_167165670.1">
    <property type="nucleotide sequence ID" value="NZ_BAAAOO010000015.1"/>
</dbReference>
<feature type="region of interest" description="N-terminal hotdog fold" evidence="4">
    <location>
        <begin position="1"/>
        <end position="106"/>
    </location>
</feature>
<feature type="domain" description="Carrier" evidence="6">
    <location>
        <begin position="2894"/>
        <end position="2969"/>
    </location>
</feature>
<dbReference type="PANTHER" id="PTHR43775:SF37">
    <property type="entry name" value="SI:DKEY-61P9.11"/>
    <property type="match status" value="1"/>
</dbReference>
<dbReference type="InterPro" id="IPR032821">
    <property type="entry name" value="PKS_assoc"/>
</dbReference>
<dbReference type="Pfam" id="PF08659">
    <property type="entry name" value="KR"/>
    <property type="match status" value="2"/>
</dbReference>
<feature type="domain" description="PKS/mFAS DH" evidence="8">
    <location>
        <begin position="1"/>
        <end position="266"/>
    </location>
</feature>
<dbReference type="InterPro" id="IPR009081">
    <property type="entry name" value="PP-bd_ACP"/>
</dbReference>
<feature type="active site" description="Proton acceptor; for dehydratase activity" evidence="4">
    <location>
        <position position="14"/>
    </location>
</feature>
<feature type="region of interest" description="N-terminal hotdog fold" evidence="4">
    <location>
        <begin position="1506"/>
        <end position="1625"/>
    </location>
</feature>
<dbReference type="Gene3D" id="3.40.50.720">
    <property type="entry name" value="NAD(P)-binding Rossmann-like Domain"/>
    <property type="match status" value="2"/>
</dbReference>
<gene>
    <name evidence="9" type="ORF">FB473_001250</name>
</gene>
<dbReference type="InterPro" id="IPR050091">
    <property type="entry name" value="PKS_NRPS_Biosynth_Enz"/>
</dbReference>
<dbReference type="PROSITE" id="PS50075">
    <property type="entry name" value="CARRIER"/>
    <property type="match status" value="3"/>
</dbReference>
<feature type="domain" description="Ketosynthase family 3 (KS3)" evidence="7">
    <location>
        <begin position="870"/>
        <end position="1305"/>
    </location>
</feature>
<dbReference type="Pfam" id="PF21089">
    <property type="entry name" value="PKS_DH_N"/>
    <property type="match status" value="3"/>
</dbReference>
<dbReference type="InterPro" id="IPR049552">
    <property type="entry name" value="PKS_DH_N"/>
</dbReference>
<organism evidence="9 10">
    <name type="scientific">Brooklawnia cerclae</name>
    <dbReference type="NCBI Taxonomy" id="349934"/>
    <lineage>
        <taxon>Bacteria</taxon>
        <taxon>Bacillati</taxon>
        <taxon>Actinomycetota</taxon>
        <taxon>Actinomycetes</taxon>
        <taxon>Propionibacteriales</taxon>
        <taxon>Propionibacteriaceae</taxon>
        <taxon>Brooklawnia</taxon>
    </lineage>
</organism>
<feature type="region of interest" description="C-terminal hotdog fold" evidence="4">
    <location>
        <begin position="125"/>
        <end position="266"/>
    </location>
</feature>
<keyword evidence="3" id="KW-0808">Transferase</keyword>
<feature type="domain" description="PKS/mFAS DH" evidence="8">
    <location>
        <begin position="3116"/>
        <end position="3401"/>
    </location>
</feature>
<evidence type="ECO:0000256" key="2">
    <source>
        <dbReference type="ARBA" id="ARBA00022553"/>
    </source>
</evidence>
<evidence type="ECO:0000259" key="8">
    <source>
        <dbReference type="PROSITE" id="PS52019"/>
    </source>
</evidence>
<dbReference type="EMBL" id="JAAMOZ010000001">
    <property type="protein sequence ID" value="NIH56605.1"/>
    <property type="molecule type" value="Genomic_DNA"/>
</dbReference>
<dbReference type="Gene3D" id="1.10.1200.10">
    <property type="entry name" value="ACP-like"/>
    <property type="match status" value="2"/>
</dbReference>
<dbReference type="Pfam" id="PF02801">
    <property type="entry name" value="Ketoacyl-synt_C"/>
    <property type="match status" value="2"/>
</dbReference>
<dbReference type="Gene3D" id="3.10.129.110">
    <property type="entry name" value="Polyketide synthase dehydratase"/>
    <property type="match status" value="3"/>
</dbReference>
<dbReference type="Gene3D" id="3.30.70.3290">
    <property type="match status" value="1"/>
</dbReference>
<evidence type="ECO:0000256" key="1">
    <source>
        <dbReference type="ARBA" id="ARBA00022450"/>
    </source>
</evidence>
<dbReference type="SMART" id="SM00823">
    <property type="entry name" value="PKS_PP"/>
    <property type="match status" value="3"/>
</dbReference>
<feature type="region of interest" description="Disordered" evidence="5">
    <location>
        <begin position="3396"/>
        <end position="3422"/>
    </location>
</feature>
<dbReference type="InterPro" id="IPR042104">
    <property type="entry name" value="PKS_dehydratase_sf"/>
</dbReference>
<keyword evidence="1" id="KW-0596">Phosphopantetheine</keyword>
<feature type="region of interest" description="C-terminal hotdog fold" evidence="4">
    <location>
        <begin position="3248"/>
        <end position="3401"/>
    </location>
</feature>
<dbReference type="Proteomes" id="UP000749311">
    <property type="component" value="Unassembled WGS sequence"/>
</dbReference>
<dbReference type="InterPro" id="IPR036291">
    <property type="entry name" value="NAD(P)-bd_dom_sf"/>
</dbReference>
<dbReference type="PROSITE" id="PS00606">
    <property type="entry name" value="KS3_1"/>
    <property type="match status" value="1"/>
</dbReference>
<dbReference type="InterPro" id="IPR020807">
    <property type="entry name" value="PKS_DH"/>
</dbReference>
<keyword evidence="2" id="KW-0597">Phosphoprotein</keyword>
<dbReference type="InterPro" id="IPR049900">
    <property type="entry name" value="PKS_mFAS_DH"/>
</dbReference>
<dbReference type="InterPro" id="IPR018201">
    <property type="entry name" value="Ketoacyl_synth_AS"/>
</dbReference>
<feature type="region of interest" description="C-terminal hotdog fold" evidence="4">
    <location>
        <begin position="1639"/>
        <end position="1785"/>
    </location>
</feature>
<feature type="domain" description="PKS/mFAS DH" evidence="8">
    <location>
        <begin position="1506"/>
        <end position="1785"/>
    </location>
</feature>
<evidence type="ECO:0000259" key="6">
    <source>
        <dbReference type="PROSITE" id="PS50075"/>
    </source>
</evidence>
<feature type="region of interest" description="Disordered" evidence="5">
    <location>
        <begin position="2264"/>
        <end position="2286"/>
    </location>
</feature>
<feature type="compositionally biased region" description="Low complexity" evidence="5">
    <location>
        <begin position="831"/>
        <end position="845"/>
    </location>
</feature>
<dbReference type="SMART" id="SM01294">
    <property type="entry name" value="PKS_PP_betabranch"/>
    <property type="match status" value="1"/>
</dbReference>
<feature type="compositionally biased region" description="Basic and acidic residues" evidence="5">
    <location>
        <begin position="2264"/>
        <end position="2276"/>
    </location>
</feature>
<feature type="region of interest" description="Disordered" evidence="5">
    <location>
        <begin position="829"/>
        <end position="865"/>
    </location>
</feature>
<evidence type="ECO:0000313" key="10">
    <source>
        <dbReference type="Proteomes" id="UP000749311"/>
    </source>
</evidence>
<dbReference type="PROSITE" id="PS52019">
    <property type="entry name" value="PKS_MFAS_DH"/>
    <property type="match status" value="3"/>
</dbReference>
<evidence type="ECO:0000313" key="9">
    <source>
        <dbReference type="EMBL" id="NIH56605.1"/>
    </source>
</evidence>
<keyword evidence="10" id="KW-1185">Reference proteome</keyword>
<evidence type="ECO:0000259" key="7">
    <source>
        <dbReference type="PROSITE" id="PS52004"/>
    </source>
</evidence>
<dbReference type="SUPFAM" id="SSF47336">
    <property type="entry name" value="ACP-like"/>
    <property type="match status" value="3"/>
</dbReference>
<dbReference type="SMART" id="SM00826">
    <property type="entry name" value="PKS_DH"/>
    <property type="match status" value="3"/>
</dbReference>
<feature type="active site" description="Proton acceptor; for dehydratase activity" evidence="4">
    <location>
        <position position="3145"/>
    </location>
</feature>
<dbReference type="InterPro" id="IPR057326">
    <property type="entry name" value="KR_dom"/>
</dbReference>
<proteinExistence type="predicted"/>
<comment type="caution">
    <text evidence="9">The sequence shown here is derived from an EMBL/GenBank/DDBJ whole genome shotgun (WGS) entry which is preliminary data.</text>
</comment>
<dbReference type="PROSITE" id="PS52004">
    <property type="entry name" value="KS3_2"/>
    <property type="match status" value="2"/>
</dbReference>
<dbReference type="Pfam" id="PF00550">
    <property type="entry name" value="PP-binding"/>
    <property type="match status" value="2"/>
</dbReference>
<dbReference type="InterPro" id="IPR049551">
    <property type="entry name" value="PKS_DH_C"/>
</dbReference>
<feature type="domain" description="Ketosynthase family 3 (KS3)" evidence="7">
    <location>
        <begin position="2412"/>
        <end position="2842"/>
    </location>
</feature>
<dbReference type="CDD" id="cd08953">
    <property type="entry name" value="KR_2_SDR_x"/>
    <property type="match status" value="2"/>
</dbReference>
<feature type="active site" description="Proton acceptor; for dehydratase activity" evidence="4">
    <location>
        <position position="1535"/>
    </location>
</feature>
<name>A0ABX0SF17_9ACTN</name>
<dbReference type="InterPro" id="IPR020806">
    <property type="entry name" value="PKS_PP-bd"/>
</dbReference>
<dbReference type="InterPro" id="IPR036736">
    <property type="entry name" value="ACP-like_sf"/>
</dbReference>
<feature type="active site" description="Proton donor; for dehydratase activity" evidence="4">
    <location>
        <position position="3308"/>
    </location>
</feature>
<feature type="domain" description="Carrier" evidence="6">
    <location>
        <begin position="747"/>
        <end position="821"/>
    </location>
</feature>
<dbReference type="Pfam" id="PF16197">
    <property type="entry name" value="KAsynt_C_assoc"/>
    <property type="match status" value="2"/>
</dbReference>
<reference evidence="9 10" key="1">
    <citation type="submission" date="2020-02" db="EMBL/GenBank/DDBJ databases">
        <title>Sequencing the genomes of 1000 actinobacteria strains.</title>
        <authorList>
            <person name="Klenk H.-P."/>
        </authorList>
    </citation>
    <scope>NUCLEOTIDE SEQUENCE [LARGE SCALE GENOMIC DNA]</scope>
    <source>
        <strain evidence="9 10">DSM 19609</strain>
    </source>
</reference>
<dbReference type="SUPFAM" id="SSF51735">
    <property type="entry name" value="NAD(P)-binding Rossmann-fold domains"/>
    <property type="match status" value="2"/>
</dbReference>
<sequence length="3451" mass="367740">MRRIRLEDFWMRDHRVGSEHIFPGVGYVELALSSSGVADDPSRPAVEIADVGYRQPLVLSEDRPARDLRLEFPGGRVGGSFEIVSAAGDSRVVHCSGRIRPAGQVSRFAAHPDHIDPADLFGGFARTTPGHACYQEIARTGLMLGPSFNAIATIASDEDRVAARIVLPEALAARYDEFDLHPSVFDGALEIVYRLADASALSMPAGIERIGFFEKPEQECIAYATRSAEQRPGELRYDVSIFQPDGRRAVAVEGFTFKDLTASGPAATAPPAAQYFTLTAVPEPCHQGDAAADIPAGLLLVNGSEDLTESLAAAVPVAALDHPALATTPRPGDRHSMIPVLSVDDDLSAVDAVVVDLGVPAGQVMPARHAELLHAGLLAVEQDLVRLAPRARQVVVVDAGANEPIARALHAFALTIGLEAPWTTVTVVATDARGPERSAQVLDELGRGENAVRGLVSYEGGVRRVLRTTRLDGAQNGSLARAAGTGVFVVTGGTGAIGRMVSEELARESNTVVLLGSRRPDESTARQLEAIRRRGAHAEYHAVDLRDESEVRDVLDGVERTCGAIAGVFHLAGTTADARLADKDPDRSAAVLAPKVSGTTAIARALRGRGARFLLLASSLAAVTGNVGQEDYAFANGFMDGLAVSASGEDDFRTVTVNWSVWEDGGIHIDGNVLSMFRDAFGIVPLTREQGIGSIAAALTHRVPQVVVAAGDARKIEEHLGVVDAARVPADADQAVADAVDDVVLREHASARLRRIVIDSIKLAEEDFDPDRSVQDYGYTSLTMVDLANTINRSFGVSVTPALFFSAGTVNQLADHLVKRDRDALMRSYRPETAGTGTPRTRAAGDPASVPRPTGTVAGETPAAPTTRDDAAFAIVGMDVTMPGSADVHAYWEHLVARDCMVTTVPEDRWDWRRLDDDLRAAGQAPISHFGGFMDSVHDFDRALFGISPREAVLMDPQQRLAMESVRKTVESAGYRVADLAGSRTGIFMGVATMDYSDLLQEAGTPIDAYTSTGASHSVLVNRISFAFDWSGPSEPVDTACSSSLVAIHRACEAIRSGSCDAAIAGGVNVIVSPLLHTAFSRAGMLSPTGLCHSFDAQADGYVRGEGVGSILIKPLADAVRDGDAILATIRGTAVNHGGRASSLTAPNPHAQARVISDAWRETGVEASGIGYIEAHGTGTKLGDPVEIDGLREAFSLLSGTGELPAGAECSVGTVKANIGHLEAAAGIAGVAKLVMMLREGVIPGHPTLGEVNPYVDLEGSGFVIQRETRSWERARSGDGEELPRDAGISSFGFGGANAHIAIEEYPRTPRRVSPPRATGEILVFSARTPESLARHIERHTRFFSALADGAPSLADVAFTLREGREAYRYRALFVVDGATPAAASGQLRDAMAGRRPGQVFGSEDFDVARDRPALLEALGFDARITEVASGYLRGEDVDWGLLRPVDARRVLLPNVPLKRTRCWPVEVAPAFRTALGLPAVERGDGRRPAASDADPSRERVAGSLHPMIDSAERGGSGTRFLKALDPSDFFLADHVVNGKTILPGAAYVELARAVAHELGLPEQLTISRLVWENVLELDGGEQTMIVNRAGPSVGDGLDLVVSSESSCGVVEHCTCTVTPGLSSSPRVFDLGELMASGERSLSREYCYDTLYRRVGFDYGPSFQVTQTVRSGASSAVAELRLPDIPGVDDPRFVLHPSLIDGAIRSIAGIANQRHSSTYIPFSVERIEVFAPCPPHCYSISRIASEPGGSIRTMLFDVSVTDESGNECVRFTNLMVRGFSKGRDEDDQEFVLTSRWVDADAVRPAGPAPSSGSVMVVSRSPEHVEGLARVIASDLGRDVVPVVHQERPGRGGPDTFAVGGDLDAGLASVLRTIEAQGRMPSDVVVDLSGYAEAERDVCAGSGITLLVALARALSPATGRRCHLTVFHPRGTSPRALLPAATAGFARSMTVVAPRLHWTLVEVEQGVSLARAASETLALAPHASGTRQRVAADARQVEVFERLADHELIGGRSSLHEGAVCVITGGMGRIGLALARRLSRKYRMRLALVGRRGIDGQIEAELSALDSLGGQAAYFPCDVTRAESVDEVLAAVRDRWGRVDGVVHAAGVMSDAMIFEADDEDKERVLATKIAGAVNLDISTAGDDLDFFVMFSSVSSLIGDRGTCTYGAANAYLDALAEAREELRTRGERAGRSLSIDWPMWADGGMPVPGTPEGFFEETGMLLLETEAGLDLFEWMMTLDHERLMYVRGRSSTIRRVFQLDERNPRPRGDLAARHTGEAGPRGAAGDDASGALRQLCVGHLTSLLAGVSGYTVTEIDEDQEFEDFGIDSLMILDLNERLAADFPDLERTIFFEYNRISRLADYLVAERTADVRALAARIAPPTPAVAGDGGVVVVGTPQEAAVCPVAAPDHTDEPIAIIGMNGRFPDAGSVDAFWRNLREGLDSIIEVPGDRWDHQKFFTEEYRDRTAIYAKWGAFLDDVAGFDPLLFRITHADARHIDPQERLFLENVYGTMEDAGYCAFPEDPVAVGVFVGVMYGHYQLLALERTLRGAETVTSSAYASIANRASYVFNFSGPSIAVDTMCSSSLTSIHLACEALRRDECTMAIAGGVNVTVHPDKYRFLSAQHFAATDGRCRAFGEGGDGYVPGEAVASVLLKPLRDAERDNDHIYAVIRGSAINHGGKTNGYTVTNPNAQAAVIGRALEKSGVSARDVTYVEAHGTGTQLGDPIEIRGLVKAFSADTDETGFCRIGSVKSNIGHAEGAAGIVSLIKTVAQLRNHEIAPSLHSEVLNPQIDFARTPFVVAQGVQEWKPTGTEHDGVHGTLIAGVSSFGAGGSNAHLVVEEYPGLPEGGREASASGQEALIPLSARNQAGMERLLAAWESYLTGADDGAAAVPSVADDVIAAVADLLRVPDAGQIDASLSLDEIGIDSFLCDGLTSRILECSGVRVTWGEIAHLESLADVAHYVDARREPTAAASHLAGGLPACRDIAFTMQRGRIPHQGARAALVVRTHEELLAGIRMLRQGETSARVFSSAQPGSEVRLTKQEVAELVSRRDLRGVARAFVQGARVTWEGLVPDGAAPRRVSLPLYPCERQPLWLDPLPPVEAASVAVDRKLAPLVDENVSTLDTTRFLTRLDPSFGAIHDHVIQGSPLMPGAQYLEILAEVAGLACGEEVTTVRNVVWRTPTVVSRPRSIYADLARGSEGITVSLCADVPDGRNYAFQAQIAACGAREPSSGRVDIGSLASGTGSRLGKDAVYERFAEAGMDYGPRMQPIEETFVGETEVLARLRLPRDWDRGSSYDLHPSLLDGAFQAVAVSAMGPGHAGTARRATVPLGLDSLTIHAPIPDECYVHVTPGSGGTFAEAQARKLTKYSVRILDTRGNAVVDIDGFSGMAVPGPKDAETVSRPTRPVAESRERDDAHDRSILGLLTALEKGAVSPELVTKALSEHDA</sequence>
<dbReference type="SMART" id="SM00825">
    <property type="entry name" value="PKS_KS"/>
    <property type="match status" value="2"/>
</dbReference>
<dbReference type="Pfam" id="PF00109">
    <property type="entry name" value="ketoacyl-synt"/>
    <property type="match status" value="2"/>
</dbReference>
<protein>
    <submittedName>
        <fullName evidence="9">Polyketide synthase PksN</fullName>
    </submittedName>
</protein>
<evidence type="ECO:0000256" key="4">
    <source>
        <dbReference type="PROSITE-ProRule" id="PRU01363"/>
    </source>
</evidence>
<dbReference type="Gene3D" id="1.10.1240.100">
    <property type="match status" value="1"/>
</dbReference>